<reference evidence="3" key="1">
    <citation type="journal article" date="2014" name="Int. J. Syst. Evol. Microbiol.">
        <title>Complete genome sequence of Corynebacterium casei LMG S-19264T (=DSM 44701T), isolated from a smear-ripened cheese.</title>
        <authorList>
            <consortium name="US DOE Joint Genome Institute (JGI-PGF)"/>
            <person name="Walter F."/>
            <person name="Albersmeier A."/>
            <person name="Kalinowski J."/>
            <person name="Ruckert C."/>
        </authorList>
    </citation>
    <scope>NUCLEOTIDE SEQUENCE</scope>
    <source>
        <strain evidence="3">KCTC 22164</strain>
    </source>
</reference>
<accession>A0A918JQB6</accession>
<protein>
    <recommendedName>
        <fullName evidence="2">Sialate O-acetylesterase domain-containing protein</fullName>
    </recommendedName>
</protein>
<evidence type="ECO:0000256" key="1">
    <source>
        <dbReference type="ARBA" id="ARBA00022801"/>
    </source>
</evidence>
<name>A0A918JQB6_9ALTE</name>
<organism evidence="3 4">
    <name type="scientific">Alteromonas halophila</name>
    <dbReference type="NCBI Taxonomy" id="516698"/>
    <lineage>
        <taxon>Bacteria</taxon>
        <taxon>Pseudomonadati</taxon>
        <taxon>Pseudomonadota</taxon>
        <taxon>Gammaproteobacteria</taxon>
        <taxon>Alteromonadales</taxon>
        <taxon>Alteromonadaceae</taxon>
        <taxon>Alteromonas/Salinimonas group</taxon>
        <taxon>Alteromonas</taxon>
    </lineage>
</organism>
<reference evidence="3" key="2">
    <citation type="submission" date="2020-09" db="EMBL/GenBank/DDBJ databases">
        <authorList>
            <person name="Sun Q."/>
            <person name="Kim S."/>
        </authorList>
    </citation>
    <scope>NUCLEOTIDE SEQUENCE</scope>
    <source>
        <strain evidence="3">KCTC 22164</strain>
    </source>
</reference>
<dbReference type="GO" id="GO:0016788">
    <property type="term" value="F:hydrolase activity, acting on ester bonds"/>
    <property type="evidence" value="ECO:0007669"/>
    <property type="project" value="UniProtKB-ARBA"/>
</dbReference>
<dbReference type="EMBL" id="BMXP01000009">
    <property type="protein sequence ID" value="GGW93294.1"/>
    <property type="molecule type" value="Genomic_DNA"/>
</dbReference>
<sequence>MFAIVLFYLITPACYGAEYLTVFLGGQSNMDGYGYVGDLPDRLKGEQNVMIFHGNGVFDNKPGGGVGIWAPLQPGHGVGFKSNGKANAYSDRFGPELSFAHTLANALPDKKIALIKYAVGGTGLHVNTGFSNWSPDFTDGMAMNQYDYALNTLRNAYATSDIDNDGEPDTLIPAAIIWMQGEADAHASEVSANAYHHNLTRLMNLLRAALRKDDIPVVIGRITDSEQGDEDIMPYIHRVHLAQQQFVAQDPCAAYMTQTNAYPYNPTDAWHYASDGYVRMGKDFANALMPLLTKSAKCAPQTGQSLTTAADNSD</sequence>
<dbReference type="Proteomes" id="UP000631300">
    <property type="component" value="Unassembled WGS sequence"/>
</dbReference>
<dbReference type="Pfam" id="PF03629">
    <property type="entry name" value="SASA"/>
    <property type="match status" value="1"/>
</dbReference>
<feature type="domain" description="Sialate O-acetylesterase" evidence="2">
    <location>
        <begin position="24"/>
        <end position="288"/>
    </location>
</feature>
<dbReference type="SUPFAM" id="SSF52266">
    <property type="entry name" value="SGNH hydrolase"/>
    <property type="match status" value="1"/>
</dbReference>
<evidence type="ECO:0000313" key="3">
    <source>
        <dbReference type="EMBL" id="GGW93294.1"/>
    </source>
</evidence>
<dbReference type="Gene3D" id="3.40.50.1110">
    <property type="entry name" value="SGNH hydrolase"/>
    <property type="match status" value="1"/>
</dbReference>
<keyword evidence="4" id="KW-1185">Reference proteome</keyword>
<dbReference type="RefSeq" id="WP_229805192.1">
    <property type="nucleotide sequence ID" value="NZ_BMXP01000009.1"/>
</dbReference>
<comment type="caution">
    <text evidence="3">The sequence shown here is derived from an EMBL/GenBank/DDBJ whole genome shotgun (WGS) entry which is preliminary data.</text>
</comment>
<evidence type="ECO:0000313" key="4">
    <source>
        <dbReference type="Proteomes" id="UP000631300"/>
    </source>
</evidence>
<proteinExistence type="predicted"/>
<keyword evidence="1" id="KW-0378">Hydrolase</keyword>
<dbReference type="InterPro" id="IPR036514">
    <property type="entry name" value="SGNH_hydro_sf"/>
</dbReference>
<dbReference type="InterPro" id="IPR005181">
    <property type="entry name" value="SASA"/>
</dbReference>
<gene>
    <name evidence="3" type="ORF">GCM10007391_29520</name>
</gene>
<evidence type="ECO:0000259" key="2">
    <source>
        <dbReference type="Pfam" id="PF03629"/>
    </source>
</evidence>
<dbReference type="InterPro" id="IPR052940">
    <property type="entry name" value="Carb_Esterase_6"/>
</dbReference>
<dbReference type="PANTHER" id="PTHR31988:SF19">
    <property type="entry name" value="9-O-ACETYL-N-ACETYLNEURAMINIC ACID DEACETYLASE-RELATED"/>
    <property type="match status" value="1"/>
</dbReference>
<dbReference type="AlphaFoldDB" id="A0A918JQB6"/>
<dbReference type="PANTHER" id="PTHR31988">
    <property type="entry name" value="ESTERASE, PUTATIVE (DUF303)-RELATED"/>
    <property type="match status" value="1"/>
</dbReference>